<sequence>MYNIANLIVRESAYRHKNLAYTFKKIEDNSLFDLLIEDDEFLERLMISSENLYRAIIKAKEKGDYPLHMVNSVYKYYLRMSTRAIPFGLNSSIGYVDTNEKLHKIVRPSNIWLNELRKKIESRIEITSLIKVQLNNMVRIKKLHIELDTINESKNIIKKIRKNKLIEYLLNQCKTPVYIETLIKQLSEKFAGVSKGELLHFIKNLIDINILVTNIKPHTYNFGKSCLNLMIDSTDESIKKKLLYIRNLIDEYEMSRVGQAINLYEKMIIEMRKVCYAKEYIVVDLIGNESINPTEVNENSIKEFIDNIQVFNQHQIFDPRYIMFEHFKIKFLARYGQFNEVSLIEVINKDKGIGLPNENLGSTFYKLQSKIDKIKAKQEMFIFNKWLRSDVLKEEVIVLSDDDISEMNNYINYELTTQANIGYDIKFNMYRNNGSEKYILTNSSISSSPYVFAGRFNLKKNNIINNEGYNQAAICTLPFNYPDLGISFNKVISNIEIDCLSEDEGSININDIVMGFKEGNLYLKSKKTQQIIVPIRTNLLYYNNFNELRITHFLNLFAEVMSCHPRELNFSHLNNLVCLPRIEYKNIVFHTKKWQISKSNIVGSNKDVSRKELREYLSKINVEKIVNLIVGDMNITLFTENSFSLDIIIEEINKQEIVTLSEVIGANDTIGRDYILTIPEFKHDFIENGNIQNENDNNKYDISYHYYKIYYEKYNKDIVTKLIRELLVSTKSKEYFIVYYSDEKEHIRVRFKGKDTSVHNLETSLNSLIDSEDIIDYSKNLFFPEKERYGGEKIYKEIYKYFYLDTDYYFNLLDDNEYKKFSVEEKGIFVVINTLLDFFPNYKNALEFIKLCNNDTDKASLYKFKKNRNRYKNNVKILLEKYRDKYNGYEKRKQGKAIESIIELFRMGDERKEYIYQSIIHMAINRHFYVERSIENEMLSLSGYCLYNFKYLMEIEGRYGELQ</sequence>
<dbReference type="Pfam" id="PF04738">
    <property type="entry name" value="Lant_dehydr_N"/>
    <property type="match status" value="1"/>
</dbReference>
<feature type="domain" description="Lantibiotic dehydratase N-terminal" evidence="1">
    <location>
        <begin position="38"/>
        <end position="640"/>
    </location>
</feature>
<dbReference type="InterPro" id="IPR023809">
    <property type="entry name" value="Thiopep_bacteriocin_synth_dom"/>
</dbReference>
<reference evidence="4 6" key="2">
    <citation type="submission" date="2014-01" db="EMBL/GenBank/DDBJ databases">
        <title>Draft genome sequencing of Bacillus alcalophilus CGMCC 1.3604.</title>
        <authorList>
            <person name="Yang J."/>
            <person name="Diao L."/>
            <person name="Yang S."/>
        </authorList>
    </citation>
    <scope>NUCLEOTIDE SEQUENCE [LARGE SCALE GENOMIC DNA]</scope>
    <source>
        <strain evidence="4 6">CGMCC 1.3604</strain>
    </source>
</reference>
<dbReference type="NCBIfam" id="TIGR03891">
    <property type="entry name" value="thiopep_ocin"/>
    <property type="match status" value="1"/>
</dbReference>
<proteinExistence type="predicted"/>
<evidence type="ECO:0000313" key="4">
    <source>
        <dbReference type="EMBL" id="THG91990.1"/>
    </source>
</evidence>
<dbReference type="Proteomes" id="UP000297014">
    <property type="component" value="Unassembled WGS sequence"/>
</dbReference>
<protein>
    <recommendedName>
        <fullName evidence="7">Lantibiotic dehydratase</fullName>
    </recommendedName>
</protein>
<accession>A0A094YT16</accession>
<dbReference type="RefSeq" id="WP_003320764.1">
    <property type="nucleotide sequence ID" value="NZ_ALPT02000052.1"/>
</dbReference>
<comment type="caution">
    <text evidence="3">The sequence shown here is derived from an EMBL/GenBank/DDBJ whole genome shotgun (WGS) entry which is preliminary data.</text>
</comment>
<dbReference type="OrthoDB" id="1273722at2"/>
<dbReference type="Proteomes" id="UP000002754">
    <property type="component" value="Unassembled WGS sequence"/>
</dbReference>
<evidence type="ECO:0000259" key="1">
    <source>
        <dbReference type="Pfam" id="PF04738"/>
    </source>
</evidence>
<dbReference type="AlphaFoldDB" id="A0A094YT16"/>
<evidence type="ECO:0008006" key="7">
    <source>
        <dbReference type="Google" id="ProtNLM"/>
    </source>
</evidence>
<feature type="domain" description="Thiopeptide-type bacteriocin biosynthesis" evidence="2">
    <location>
        <begin position="705"/>
        <end position="939"/>
    </location>
</feature>
<name>A0A094YT16_ALKAL</name>
<dbReference type="Pfam" id="PF14028">
    <property type="entry name" value="Lant_dehydr_C"/>
    <property type="match status" value="1"/>
</dbReference>
<keyword evidence="5" id="KW-1185">Reference proteome</keyword>
<dbReference type="eggNOG" id="ENOG502Z81U">
    <property type="taxonomic scope" value="Bacteria"/>
</dbReference>
<dbReference type="EMBL" id="JALP01000031">
    <property type="protein sequence ID" value="THG91990.1"/>
    <property type="molecule type" value="Genomic_DNA"/>
</dbReference>
<reference evidence="3 5" key="1">
    <citation type="journal article" date="2014" name="Genome Announc.">
        <title>Draft Genome Sequence of Bacillus alcalophilus AV1934, a Classic Alkaliphile Isolated from Human Feces in 1934.</title>
        <authorList>
            <person name="Attie O."/>
            <person name="Jayaprakash A."/>
            <person name="Shah H."/>
            <person name="Paulsen I.T."/>
            <person name="Morino M."/>
            <person name="Takahashi Y."/>
            <person name="Narumi I."/>
            <person name="Sachidanandam R."/>
            <person name="Satoh K."/>
            <person name="Ito M."/>
            <person name="Krulwich T.A."/>
        </authorList>
    </citation>
    <scope>NUCLEOTIDE SEQUENCE [LARGE SCALE GENOMIC DNA]</scope>
    <source>
        <strain evidence="3 5">AV1934</strain>
    </source>
</reference>
<evidence type="ECO:0000313" key="5">
    <source>
        <dbReference type="Proteomes" id="UP000002754"/>
    </source>
</evidence>
<evidence type="ECO:0000313" key="6">
    <source>
        <dbReference type="Proteomes" id="UP000297014"/>
    </source>
</evidence>
<dbReference type="InterPro" id="IPR006827">
    <property type="entry name" value="Lant_deHydtase_N"/>
</dbReference>
<organism evidence="3 5">
    <name type="scientific">Alkalihalobacillus alcalophilus ATCC 27647 = CGMCC 1.3604</name>
    <dbReference type="NCBI Taxonomy" id="1218173"/>
    <lineage>
        <taxon>Bacteria</taxon>
        <taxon>Bacillati</taxon>
        <taxon>Bacillota</taxon>
        <taxon>Bacilli</taxon>
        <taxon>Bacillales</taxon>
        <taxon>Bacillaceae</taxon>
        <taxon>Alkalihalobacillus</taxon>
    </lineage>
</organism>
<dbReference type="EMBL" id="ALPT02000052">
    <property type="protein sequence ID" value="KGA96627.1"/>
    <property type="molecule type" value="Genomic_DNA"/>
</dbReference>
<dbReference type="STRING" id="1218173.BALCAV_0214995"/>
<gene>
    <name evidence="4" type="ORF">AJ85_21630</name>
    <name evidence="3" type="ORF">BALCAV_0214995</name>
</gene>
<evidence type="ECO:0000259" key="2">
    <source>
        <dbReference type="Pfam" id="PF14028"/>
    </source>
</evidence>
<evidence type="ECO:0000313" key="3">
    <source>
        <dbReference type="EMBL" id="KGA96627.1"/>
    </source>
</evidence>